<evidence type="ECO:0000313" key="2">
    <source>
        <dbReference type="Proteomes" id="UP000061569"/>
    </source>
</evidence>
<dbReference type="PATRIC" id="fig|69.6.peg.1411"/>
<accession>A0A0S2DE93</accession>
<dbReference type="STRING" id="69.GLE_1430"/>
<proteinExistence type="predicted"/>
<dbReference type="KEGG" id="lez:GLE_1430"/>
<dbReference type="EMBL" id="CP013140">
    <property type="protein sequence ID" value="ALN56787.1"/>
    <property type="molecule type" value="Genomic_DNA"/>
</dbReference>
<dbReference type="AlphaFoldDB" id="A0A0S2DE93"/>
<sequence length="39" mass="4098">MCDLQPEALVFAGRALKLDALVLVGEPSGPMLLFQVAAI</sequence>
<name>A0A0S2DE93_LYSEN</name>
<dbReference type="Proteomes" id="UP000061569">
    <property type="component" value="Chromosome"/>
</dbReference>
<organism evidence="1 2">
    <name type="scientific">Lysobacter enzymogenes</name>
    <dbReference type="NCBI Taxonomy" id="69"/>
    <lineage>
        <taxon>Bacteria</taxon>
        <taxon>Pseudomonadati</taxon>
        <taxon>Pseudomonadota</taxon>
        <taxon>Gammaproteobacteria</taxon>
        <taxon>Lysobacterales</taxon>
        <taxon>Lysobacteraceae</taxon>
        <taxon>Lysobacter</taxon>
    </lineage>
</organism>
<gene>
    <name evidence="1" type="ORF">GLE_1430</name>
</gene>
<protein>
    <submittedName>
        <fullName evidence="1">Uncharacterized protein</fullName>
    </submittedName>
</protein>
<reference evidence="1 2" key="1">
    <citation type="submission" date="2015-11" db="EMBL/GenBank/DDBJ databases">
        <title>Genome sequences of Lysobacter enzymogenes strain C3 and Lysobacter antibioticus ATCC 29479.</title>
        <authorList>
            <person name="Kobayashi D.Y."/>
        </authorList>
    </citation>
    <scope>NUCLEOTIDE SEQUENCE [LARGE SCALE GENOMIC DNA]</scope>
    <source>
        <strain evidence="1 2">C3</strain>
    </source>
</reference>
<evidence type="ECO:0000313" key="1">
    <source>
        <dbReference type="EMBL" id="ALN56787.1"/>
    </source>
</evidence>